<dbReference type="EMBL" id="GBRH01268818">
    <property type="protein sequence ID" value="JAD29077.1"/>
    <property type="molecule type" value="Transcribed_RNA"/>
</dbReference>
<reference evidence="1" key="1">
    <citation type="submission" date="2014-09" db="EMBL/GenBank/DDBJ databases">
        <authorList>
            <person name="Magalhaes I.L.F."/>
            <person name="Oliveira U."/>
            <person name="Santos F.R."/>
            <person name="Vidigal T.H.D.A."/>
            <person name="Brescovit A.D."/>
            <person name="Santos A.J."/>
        </authorList>
    </citation>
    <scope>NUCLEOTIDE SEQUENCE</scope>
    <source>
        <tissue evidence="1">Shoot tissue taken approximately 20 cm above the soil surface</tissue>
    </source>
</reference>
<protein>
    <submittedName>
        <fullName evidence="1">Uncharacterized protein</fullName>
    </submittedName>
</protein>
<sequence>MPRRAIELSDLLSLGPSDNRDPVMILGHNQDANVIFKSCDRGEVFMVHIESLQFKKLSNEMGYGLYHPFSSFYPGGIHINAGHA</sequence>
<reference evidence="1" key="2">
    <citation type="journal article" date="2015" name="Data Brief">
        <title>Shoot transcriptome of the giant reed, Arundo donax.</title>
        <authorList>
            <person name="Barrero R.A."/>
            <person name="Guerrero F.D."/>
            <person name="Moolhuijzen P."/>
            <person name="Goolsby J.A."/>
            <person name="Tidwell J."/>
            <person name="Bellgard S.E."/>
            <person name="Bellgard M.I."/>
        </authorList>
    </citation>
    <scope>NUCLEOTIDE SEQUENCE</scope>
    <source>
        <tissue evidence="1">Shoot tissue taken approximately 20 cm above the soil surface</tissue>
    </source>
</reference>
<dbReference type="AlphaFoldDB" id="A0A0A8Z2K3"/>
<name>A0A0A8Z2K3_ARUDO</name>
<accession>A0A0A8Z2K3</accession>
<proteinExistence type="predicted"/>
<dbReference type="PANTHER" id="PTHR33186">
    <property type="entry name" value="OS10G0136150 PROTEIN-RELATED"/>
    <property type="match status" value="1"/>
</dbReference>
<dbReference type="PANTHER" id="PTHR33186:SF13">
    <property type="entry name" value="OS10G0138300 PROTEIN"/>
    <property type="match status" value="1"/>
</dbReference>
<evidence type="ECO:0000313" key="1">
    <source>
        <dbReference type="EMBL" id="JAD29077.1"/>
    </source>
</evidence>
<organism evidence="1">
    <name type="scientific">Arundo donax</name>
    <name type="common">Giant reed</name>
    <name type="synonym">Donax arundinaceus</name>
    <dbReference type="NCBI Taxonomy" id="35708"/>
    <lineage>
        <taxon>Eukaryota</taxon>
        <taxon>Viridiplantae</taxon>
        <taxon>Streptophyta</taxon>
        <taxon>Embryophyta</taxon>
        <taxon>Tracheophyta</taxon>
        <taxon>Spermatophyta</taxon>
        <taxon>Magnoliopsida</taxon>
        <taxon>Liliopsida</taxon>
        <taxon>Poales</taxon>
        <taxon>Poaceae</taxon>
        <taxon>PACMAD clade</taxon>
        <taxon>Arundinoideae</taxon>
        <taxon>Arundineae</taxon>
        <taxon>Arundo</taxon>
    </lineage>
</organism>